<dbReference type="STRING" id="1077936.SAMN05421545_1304"/>
<evidence type="ECO:0000313" key="4">
    <source>
        <dbReference type="Proteomes" id="UP000185924"/>
    </source>
</evidence>
<sequence>MKKMLRIWGLMAFVSFLSLSACEEKDGADPAVDLSFSSSEFLLDDLDALATPHLRDGCDEKAFNLHTVATAKTDRQSLSYILPTLGLQTNQAATIRDFALDHQRSTSTHRGSVSIIHQEILMRANAERDTYVKAYNEKRISFEQLEAKLLTLRERVEAELQKHEQKQTHMRVLREHRTGLMQNIETVLNPTQLQQWSNWRRSIPS</sequence>
<organism evidence="3 4">
    <name type="scientific">Pontibacter lucknowensis</name>
    <dbReference type="NCBI Taxonomy" id="1077936"/>
    <lineage>
        <taxon>Bacteria</taxon>
        <taxon>Pseudomonadati</taxon>
        <taxon>Bacteroidota</taxon>
        <taxon>Cytophagia</taxon>
        <taxon>Cytophagales</taxon>
        <taxon>Hymenobacteraceae</taxon>
        <taxon>Pontibacter</taxon>
    </lineage>
</organism>
<feature type="coiled-coil region" evidence="1">
    <location>
        <begin position="135"/>
        <end position="166"/>
    </location>
</feature>
<keyword evidence="1" id="KW-0175">Coiled coil</keyword>
<dbReference type="PROSITE" id="PS51257">
    <property type="entry name" value="PROKAR_LIPOPROTEIN"/>
    <property type="match status" value="1"/>
</dbReference>
<name>A0A1N6W155_9BACT</name>
<keyword evidence="4" id="KW-1185">Reference proteome</keyword>
<protein>
    <recommendedName>
        <fullName evidence="5">DUF4142 domain-containing protein</fullName>
    </recommendedName>
</protein>
<evidence type="ECO:0000256" key="2">
    <source>
        <dbReference type="SAM" id="SignalP"/>
    </source>
</evidence>
<dbReference type="EMBL" id="FTNM01000002">
    <property type="protein sequence ID" value="SIQ83768.1"/>
    <property type="molecule type" value="Genomic_DNA"/>
</dbReference>
<evidence type="ECO:0000256" key="1">
    <source>
        <dbReference type="SAM" id="Coils"/>
    </source>
</evidence>
<feature type="signal peptide" evidence="2">
    <location>
        <begin position="1"/>
        <end position="20"/>
    </location>
</feature>
<gene>
    <name evidence="3" type="ORF">SAMN05421545_1304</name>
</gene>
<feature type="chain" id="PRO_5011958399" description="DUF4142 domain-containing protein" evidence="2">
    <location>
        <begin position="21"/>
        <end position="205"/>
    </location>
</feature>
<proteinExistence type="predicted"/>
<dbReference type="OrthoDB" id="893651at2"/>
<accession>A0A1N6W155</accession>
<dbReference type="RefSeq" id="WP_076421540.1">
    <property type="nucleotide sequence ID" value="NZ_FTNM01000002.1"/>
</dbReference>
<evidence type="ECO:0000313" key="3">
    <source>
        <dbReference type="EMBL" id="SIQ83768.1"/>
    </source>
</evidence>
<dbReference type="Proteomes" id="UP000185924">
    <property type="component" value="Unassembled WGS sequence"/>
</dbReference>
<dbReference type="AlphaFoldDB" id="A0A1N6W155"/>
<reference evidence="4" key="1">
    <citation type="submission" date="2017-01" db="EMBL/GenBank/DDBJ databases">
        <authorList>
            <person name="Varghese N."/>
            <person name="Submissions S."/>
        </authorList>
    </citation>
    <scope>NUCLEOTIDE SEQUENCE [LARGE SCALE GENOMIC DNA]</scope>
    <source>
        <strain evidence="4">DM9</strain>
    </source>
</reference>
<evidence type="ECO:0008006" key="5">
    <source>
        <dbReference type="Google" id="ProtNLM"/>
    </source>
</evidence>
<keyword evidence="2" id="KW-0732">Signal</keyword>